<dbReference type="EMBL" id="MAQB02000010">
    <property type="protein sequence ID" value="OFJ46811.1"/>
    <property type="molecule type" value="Genomic_DNA"/>
</dbReference>
<comment type="caution">
    <text evidence="1">The sequence shown here is derived from an EMBL/GenBank/DDBJ whole genome shotgun (WGS) entry which is preliminary data.</text>
</comment>
<accession>A0A1E8PKF1</accession>
<protein>
    <submittedName>
        <fullName evidence="1">Uncharacterized protein</fullName>
    </submittedName>
</protein>
<dbReference type="Proteomes" id="UP000092634">
    <property type="component" value="Unassembled WGS sequence"/>
</dbReference>
<organism evidence="1 2">
    <name type="scientific">Janthinobacterium lividum</name>
    <dbReference type="NCBI Taxonomy" id="29581"/>
    <lineage>
        <taxon>Bacteria</taxon>
        <taxon>Pseudomonadati</taxon>
        <taxon>Pseudomonadota</taxon>
        <taxon>Betaproteobacteria</taxon>
        <taxon>Burkholderiales</taxon>
        <taxon>Oxalobacteraceae</taxon>
        <taxon>Janthinobacterium</taxon>
    </lineage>
</organism>
<proteinExistence type="predicted"/>
<reference evidence="1 2" key="1">
    <citation type="submission" date="2016-10" db="EMBL/GenBank/DDBJ databases">
        <title>Updated version of Genome Assembly of Janthinobacterium lividum ERGS5:01.</title>
        <authorList>
            <person name="Kumar R."/>
            <person name="Acharya V."/>
            <person name="Singh D."/>
        </authorList>
    </citation>
    <scope>NUCLEOTIDE SEQUENCE [LARGE SCALE GENOMIC DNA]</scope>
    <source>
        <strain evidence="1 2">ERGS5:01</strain>
    </source>
</reference>
<sequence>MHHQRPDIGGDDWHFNTKLCRSRGDGGGRGRCFLPWAASAQQEGSSGAQQQPSVAAMWRDDFFMAKLSGLARATFLQRIEAWCRALAVSALHW</sequence>
<evidence type="ECO:0000313" key="2">
    <source>
        <dbReference type="Proteomes" id="UP000092634"/>
    </source>
</evidence>
<name>A0A1E8PKF1_9BURK</name>
<gene>
    <name evidence="1" type="ORF">BA896_019565</name>
</gene>
<dbReference type="AlphaFoldDB" id="A0A1E8PKF1"/>
<evidence type="ECO:0000313" key="1">
    <source>
        <dbReference type="EMBL" id="OFJ46811.1"/>
    </source>
</evidence>